<dbReference type="CDD" id="cd06261">
    <property type="entry name" value="TM_PBP2"/>
    <property type="match status" value="1"/>
</dbReference>
<keyword evidence="6 7" id="KW-0472">Membrane</keyword>
<evidence type="ECO:0000256" key="1">
    <source>
        <dbReference type="ARBA" id="ARBA00004651"/>
    </source>
</evidence>
<dbReference type="AlphaFoldDB" id="A0A6S6R377"/>
<comment type="similarity">
    <text evidence="7">Belongs to the binding-protein-dependent transport system permease family.</text>
</comment>
<evidence type="ECO:0000256" key="5">
    <source>
        <dbReference type="ARBA" id="ARBA00022989"/>
    </source>
</evidence>
<dbReference type="PANTHER" id="PTHR30193:SF44">
    <property type="entry name" value="LACTOSE TRANSPORT SYSTEM PERMEASE PROTEIN LACF"/>
    <property type="match status" value="1"/>
</dbReference>
<evidence type="ECO:0000256" key="4">
    <source>
        <dbReference type="ARBA" id="ARBA00022692"/>
    </source>
</evidence>
<feature type="transmembrane region" description="Helical" evidence="7">
    <location>
        <begin position="218"/>
        <end position="239"/>
    </location>
</feature>
<dbReference type="KEGG" id="acel:acsn021_15310"/>
<dbReference type="Pfam" id="PF00528">
    <property type="entry name" value="BPD_transp_1"/>
    <property type="match status" value="1"/>
</dbReference>
<evidence type="ECO:0000256" key="2">
    <source>
        <dbReference type="ARBA" id="ARBA00022448"/>
    </source>
</evidence>
<keyword evidence="9" id="KW-1185">Reference proteome</keyword>
<evidence type="ECO:0000313" key="9">
    <source>
        <dbReference type="Proteomes" id="UP000515561"/>
    </source>
</evidence>
<dbReference type="Gene3D" id="1.10.3720.10">
    <property type="entry name" value="MetI-like"/>
    <property type="match status" value="1"/>
</dbReference>
<proteinExistence type="inferred from homology"/>
<comment type="subcellular location">
    <subcellularLocation>
        <location evidence="1 7">Cell membrane</location>
        <topology evidence="1 7">Multi-pass membrane protein</topology>
    </subcellularLocation>
</comment>
<feature type="transmembrane region" description="Helical" evidence="7">
    <location>
        <begin position="26"/>
        <end position="53"/>
    </location>
</feature>
<dbReference type="EMBL" id="AP023367">
    <property type="protein sequence ID" value="BCJ93962.1"/>
    <property type="molecule type" value="Genomic_DNA"/>
</dbReference>
<evidence type="ECO:0000313" key="8">
    <source>
        <dbReference type="EMBL" id="BCJ93962.1"/>
    </source>
</evidence>
<dbReference type="PANTHER" id="PTHR30193">
    <property type="entry name" value="ABC TRANSPORTER PERMEASE PROTEIN"/>
    <property type="match status" value="1"/>
</dbReference>
<dbReference type="PROSITE" id="PS50928">
    <property type="entry name" value="ABC_TM1"/>
    <property type="match status" value="1"/>
</dbReference>
<protein>
    <submittedName>
        <fullName evidence="8">Protein LplB</fullName>
    </submittedName>
</protein>
<keyword evidence="3" id="KW-1003">Cell membrane</keyword>
<dbReference type="InterPro" id="IPR051393">
    <property type="entry name" value="ABC_transporter_permease"/>
</dbReference>
<dbReference type="SUPFAM" id="SSF161098">
    <property type="entry name" value="MetI-like"/>
    <property type="match status" value="1"/>
</dbReference>
<evidence type="ECO:0000256" key="6">
    <source>
        <dbReference type="ARBA" id="ARBA00023136"/>
    </source>
</evidence>
<accession>A0A6S6R377</accession>
<keyword evidence="2 7" id="KW-0813">Transport</keyword>
<evidence type="ECO:0000256" key="7">
    <source>
        <dbReference type="RuleBase" id="RU363032"/>
    </source>
</evidence>
<dbReference type="GO" id="GO:0005886">
    <property type="term" value="C:plasma membrane"/>
    <property type="evidence" value="ECO:0007669"/>
    <property type="project" value="UniProtKB-SubCell"/>
</dbReference>
<dbReference type="GO" id="GO:0055085">
    <property type="term" value="P:transmembrane transport"/>
    <property type="evidence" value="ECO:0007669"/>
    <property type="project" value="InterPro"/>
</dbReference>
<feature type="transmembrane region" description="Helical" evidence="7">
    <location>
        <begin position="124"/>
        <end position="144"/>
    </location>
</feature>
<dbReference type="InterPro" id="IPR000515">
    <property type="entry name" value="MetI-like"/>
</dbReference>
<organism evidence="8 9">
    <name type="scientific">Anaerocolumna cellulosilytica</name>
    <dbReference type="NCBI Taxonomy" id="433286"/>
    <lineage>
        <taxon>Bacteria</taxon>
        <taxon>Bacillati</taxon>
        <taxon>Bacillota</taxon>
        <taxon>Clostridia</taxon>
        <taxon>Lachnospirales</taxon>
        <taxon>Lachnospiraceae</taxon>
        <taxon>Anaerocolumna</taxon>
    </lineage>
</organism>
<evidence type="ECO:0000256" key="3">
    <source>
        <dbReference type="ARBA" id="ARBA00022475"/>
    </source>
</evidence>
<keyword evidence="5 7" id="KW-1133">Transmembrane helix</keyword>
<name>A0A6S6R377_9FIRM</name>
<dbReference type="RefSeq" id="WP_184093578.1">
    <property type="nucleotide sequence ID" value="NZ_AP023367.1"/>
</dbReference>
<dbReference type="Proteomes" id="UP000515561">
    <property type="component" value="Chromosome"/>
</dbReference>
<feature type="transmembrane region" description="Helical" evidence="7">
    <location>
        <begin position="277"/>
        <end position="298"/>
    </location>
</feature>
<feature type="transmembrane region" description="Helical" evidence="7">
    <location>
        <begin position="88"/>
        <end position="112"/>
    </location>
</feature>
<dbReference type="InterPro" id="IPR035906">
    <property type="entry name" value="MetI-like_sf"/>
</dbReference>
<reference evidence="8 9" key="1">
    <citation type="journal article" date="2016" name="Int. J. Syst. Evol. Microbiol.">
        <title>Descriptions of Anaerotaenia torta gen. nov., sp. nov. and Anaerocolumna cellulosilytica gen. nov., sp. nov. isolated from a methanogenic reactor of cattle waste.</title>
        <authorList>
            <person name="Uek A."/>
            <person name="Ohtaki Y."/>
            <person name="Kaku N."/>
            <person name="Ueki K."/>
        </authorList>
    </citation>
    <scope>NUCLEOTIDE SEQUENCE [LARGE SCALE GENOMIC DNA]</scope>
    <source>
        <strain evidence="8 9">SN021</strain>
    </source>
</reference>
<gene>
    <name evidence="8" type="primary">lplB_2</name>
    <name evidence="8" type="ORF">acsn021_15310</name>
</gene>
<sequence length="311" mass="35227">MANKRKEKSKDKNTVPLRVRIYHYRWFYFMFLPVFISILIFSYLPMFGIVYSFTEYTPFTKVPKFIGLENFKVLFEGKMFWRAFFNTLQISSVNLILSIVCSVGLALLVDEVSQVHFRKITQTIIYIPHFISWVVVAAIFTMVLSPKNGIVNAGIELFGGEPIYFLTSDKWWRPIFFIINRWKETGWGTIIFIAALAGVDMEQYEAARIDGAGHIQRIIYITLPSIAGTILVVFVLNLAKILNLFDSVWVLQNSMTTGVSDVIGTYVYRIGITSADYGLSTAAGLFKSVVSVVLVTMANKASKKIKGEGIL</sequence>
<keyword evidence="4 7" id="KW-0812">Transmembrane</keyword>